<dbReference type="Gene3D" id="3.40.50.1360">
    <property type="match status" value="1"/>
</dbReference>
<dbReference type="AlphaFoldDB" id="A0AAE0B6J0"/>
<evidence type="ECO:0000313" key="3">
    <source>
        <dbReference type="EMBL" id="KAK3230731.1"/>
    </source>
</evidence>
<evidence type="ECO:0000256" key="1">
    <source>
        <dbReference type="ARBA" id="ARBA00004959"/>
    </source>
</evidence>
<dbReference type="PANTHER" id="PTHR11054:SF13">
    <property type="entry name" value="6-PHOSPHOGLUCONOLACTONASE-RELATED"/>
    <property type="match status" value="1"/>
</dbReference>
<gene>
    <name evidence="3" type="ORF">Dsin_002612</name>
</gene>
<dbReference type="Pfam" id="PF01182">
    <property type="entry name" value="Glucosamine_iso"/>
    <property type="match status" value="1"/>
</dbReference>
<feature type="domain" description="Glucosamine/galactosamine-6-phosphate isomerase" evidence="2">
    <location>
        <begin position="13"/>
        <end position="173"/>
    </location>
</feature>
<keyword evidence="4" id="KW-1185">Reference proteome</keyword>
<evidence type="ECO:0000259" key="2">
    <source>
        <dbReference type="Pfam" id="PF01182"/>
    </source>
</evidence>
<organism evidence="3 4">
    <name type="scientific">Dipteronia sinensis</name>
    <dbReference type="NCBI Taxonomy" id="43782"/>
    <lineage>
        <taxon>Eukaryota</taxon>
        <taxon>Viridiplantae</taxon>
        <taxon>Streptophyta</taxon>
        <taxon>Embryophyta</taxon>
        <taxon>Tracheophyta</taxon>
        <taxon>Spermatophyta</taxon>
        <taxon>Magnoliopsida</taxon>
        <taxon>eudicotyledons</taxon>
        <taxon>Gunneridae</taxon>
        <taxon>Pentapetalae</taxon>
        <taxon>rosids</taxon>
        <taxon>malvids</taxon>
        <taxon>Sapindales</taxon>
        <taxon>Sapindaceae</taxon>
        <taxon>Hippocastanoideae</taxon>
        <taxon>Acereae</taxon>
        <taxon>Dipteronia</taxon>
    </lineage>
</organism>
<proteinExistence type="predicted"/>
<dbReference type="InterPro" id="IPR006148">
    <property type="entry name" value="Glc/Gal-6P_isomerase"/>
</dbReference>
<dbReference type="InterPro" id="IPR037171">
    <property type="entry name" value="NagB/RpiA_transferase-like"/>
</dbReference>
<dbReference type="SUPFAM" id="SSF100950">
    <property type="entry name" value="NagB/RpiA/CoA transferase-like"/>
    <property type="match status" value="1"/>
</dbReference>
<dbReference type="Proteomes" id="UP001281410">
    <property type="component" value="Unassembled WGS sequence"/>
</dbReference>
<protein>
    <recommendedName>
        <fullName evidence="2">Glucosamine/galactosamine-6-phosphate isomerase domain-containing protein</fullName>
    </recommendedName>
</protein>
<comment type="caution">
    <text evidence="3">The sequence shown here is derived from an EMBL/GenBank/DDBJ whole genome shotgun (WGS) entry which is preliminary data.</text>
</comment>
<dbReference type="InterPro" id="IPR039104">
    <property type="entry name" value="6PGL"/>
</dbReference>
<accession>A0AAE0B6J0</accession>
<dbReference type="EMBL" id="JANJYJ010000001">
    <property type="protein sequence ID" value="KAK3230731.1"/>
    <property type="molecule type" value="Genomic_DNA"/>
</dbReference>
<comment type="pathway">
    <text evidence="1">Carbohydrate degradation; pentose phosphate pathway.</text>
</comment>
<reference evidence="3" key="1">
    <citation type="journal article" date="2023" name="Plant J.">
        <title>Genome sequences and population genomics provide insights into the demographic history, inbreeding, and mutation load of two 'living fossil' tree species of Dipteronia.</title>
        <authorList>
            <person name="Feng Y."/>
            <person name="Comes H.P."/>
            <person name="Chen J."/>
            <person name="Zhu S."/>
            <person name="Lu R."/>
            <person name="Zhang X."/>
            <person name="Li P."/>
            <person name="Qiu J."/>
            <person name="Olsen K.M."/>
            <person name="Qiu Y."/>
        </authorList>
    </citation>
    <scope>NUCLEOTIDE SEQUENCE</scope>
    <source>
        <strain evidence="3">NBL</strain>
    </source>
</reference>
<dbReference type="PANTHER" id="PTHR11054">
    <property type="entry name" value="6-PHOSPHOGLUCONOLACTONASE"/>
    <property type="match status" value="1"/>
</dbReference>
<sequence length="188" mass="21326">MERREAGLRLFSSSEELSSCPADYVYQVSESAVKERASFSLLLSGGDIPNRLEKLTRQPFLTTLEWSKWHVFWAKESVAPKRHLNSFHRQDTEAFISKFPFSFLTNCMGESCSYTVGARYFGEARSPANSYELSIRQQVRKRTIPISPSSNCLRFDLILLTLGTHYDVASLYTPNGLLGSLLTRQGRA</sequence>
<evidence type="ECO:0000313" key="4">
    <source>
        <dbReference type="Proteomes" id="UP001281410"/>
    </source>
</evidence>
<dbReference type="GO" id="GO:0005975">
    <property type="term" value="P:carbohydrate metabolic process"/>
    <property type="evidence" value="ECO:0007669"/>
    <property type="project" value="InterPro"/>
</dbReference>
<name>A0AAE0B6J0_9ROSI</name>